<protein>
    <submittedName>
        <fullName evidence="1">Aspartyl-phosphate phosphatase Spo0E family protein</fullName>
    </submittedName>
</protein>
<evidence type="ECO:0000313" key="1">
    <source>
        <dbReference type="EMBL" id="MCE5173016.1"/>
    </source>
</evidence>
<reference evidence="1 2" key="1">
    <citation type="submission" date="2021-11" db="EMBL/GenBank/DDBJ databases">
        <title>Draft genome sequence of Paenibacillus profundus YoMME, a new Gram-positive bacteria with exoelectrogenic properties.</title>
        <authorList>
            <person name="Hubenova Y."/>
            <person name="Hubenova E."/>
            <person name="Manasiev Y."/>
            <person name="Peykov S."/>
            <person name="Mitov M."/>
        </authorList>
    </citation>
    <scope>NUCLEOTIDE SEQUENCE [LARGE SCALE GENOMIC DNA]</scope>
    <source>
        <strain evidence="1 2">YoMME</strain>
    </source>
</reference>
<dbReference type="EMBL" id="JAJNBZ010000039">
    <property type="protein sequence ID" value="MCE5173016.1"/>
    <property type="molecule type" value="Genomic_DNA"/>
</dbReference>
<dbReference type="SUPFAM" id="SSF140500">
    <property type="entry name" value="BAS1536-like"/>
    <property type="match status" value="1"/>
</dbReference>
<dbReference type="Gene3D" id="4.10.280.10">
    <property type="entry name" value="Helix-loop-helix DNA-binding domain"/>
    <property type="match status" value="1"/>
</dbReference>
<dbReference type="Pfam" id="PF09388">
    <property type="entry name" value="SpoOE-like"/>
    <property type="match status" value="1"/>
</dbReference>
<dbReference type="InterPro" id="IPR036638">
    <property type="entry name" value="HLH_DNA-bd_sf"/>
</dbReference>
<accession>A0ABS8YRM0</accession>
<dbReference type="InterPro" id="IPR037208">
    <property type="entry name" value="Spo0E-like_sf"/>
</dbReference>
<evidence type="ECO:0000313" key="2">
    <source>
        <dbReference type="Proteomes" id="UP001199916"/>
    </source>
</evidence>
<proteinExistence type="predicted"/>
<comment type="caution">
    <text evidence="1">The sequence shown here is derived from an EMBL/GenBank/DDBJ whole genome shotgun (WGS) entry which is preliminary data.</text>
</comment>
<dbReference type="InterPro" id="IPR018540">
    <property type="entry name" value="Spo0E-like"/>
</dbReference>
<dbReference type="Proteomes" id="UP001199916">
    <property type="component" value="Unassembled WGS sequence"/>
</dbReference>
<organism evidence="1 2">
    <name type="scientific">Paenibacillus profundus</name>
    <dbReference type="NCBI Taxonomy" id="1173085"/>
    <lineage>
        <taxon>Bacteria</taxon>
        <taxon>Bacillati</taxon>
        <taxon>Bacillota</taxon>
        <taxon>Bacilli</taxon>
        <taxon>Bacillales</taxon>
        <taxon>Paenibacillaceae</taxon>
        <taxon>Paenibacillus</taxon>
    </lineage>
</organism>
<keyword evidence="2" id="KW-1185">Reference proteome</keyword>
<name>A0ABS8YRM0_9BACL</name>
<gene>
    <name evidence="1" type="ORF">LQV63_27515</name>
</gene>
<sequence length="36" mass="4327">MAEKKSFTDVEIVMLSQQLDVYLLEFHKRRKQNDGE</sequence>